<accession>A0A3P8J2Q4</accession>
<dbReference type="EMBL" id="UZAL01032490">
    <property type="protein sequence ID" value="VDP61056.1"/>
    <property type="molecule type" value="Genomic_DNA"/>
</dbReference>
<keyword evidence="2" id="KW-1185">Reference proteome</keyword>
<reference evidence="1 2" key="1">
    <citation type="submission" date="2018-11" db="EMBL/GenBank/DDBJ databases">
        <authorList>
            <consortium name="Pathogen Informatics"/>
        </authorList>
    </citation>
    <scope>NUCLEOTIDE SEQUENCE [LARGE SCALE GENOMIC DNA]</scope>
    <source>
        <strain>Denwood</strain>
        <strain evidence="2">Zambia</strain>
    </source>
</reference>
<proteinExistence type="predicted"/>
<evidence type="ECO:0000313" key="1">
    <source>
        <dbReference type="EMBL" id="VDP61056.1"/>
    </source>
</evidence>
<protein>
    <submittedName>
        <fullName evidence="1">Uncharacterized protein</fullName>
    </submittedName>
</protein>
<sequence length="45" mass="5079">MTDALYQSDNGKLTKCVTATLFSELIFCKLVFMCQVSFQCLNCGY</sequence>
<dbReference type="AlphaFoldDB" id="A0A3P8J2Q4"/>
<name>A0A3P8J2Q4_9TREM</name>
<evidence type="ECO:0000313" key="2">
    <source>
        <dbReference type="Proteomes" id="UP000269396"/>
    </source>
</evidence>
<organism evidence="1 2">
    <name type="scientific">Schistosoma mattheei</name>
    <dbReference type="NCBI Taxonomy" id="31246"/>
    <lineage>
        <taxon>Eukaryota</taxon>
        <taxon>Metazoa</taxon>
        <taxon>Spiralia</taxon>
        <taxon>Lophotrochozoa</taxon>
        <taxon>Platyhelminthes</taxon>
        <taxon>Trematoda</taxon>
        <taxon>Digenea</taxon>
        <taxon>Strigeidida</taxon>
        <taxon>Schistosomatoidea</taxon>
        <taxon>Schistosomatidae</taxon>
        <taxon>Schistosoma</taxon>
    </lineage>
</organism>
<dbReference type="Proteomes" id="UP000269396">
    <property type="component" value="Unassembled WGS sequence"/>
</dbReference>
<gene>
    <name evidence="1" type="ORF">SMTD_LOCUS12489</name>
</gene>